<dbReference type="GO" id="GO:0003677">
    <property type="term" value="F:DNA binding"/>
    <property type="evidence" value="ECO:0007669"/>
    <property type="project" value="InterPro"/>
</dbReference>
<dbReference type="NCBIfam" id="NF033564">
    <property type="entry name" value="transpos_ISAs1"/>
    <property type="match status" value="1"/>
</dbReference>
<dbReference type="AlphaFoldDB" id="A0A5B2WWX7"/>
<dbReference type="PANTHER" id="PTHR30298">
    <property type="entry name" value="H REPEAT-ASSOCIATED PREDICTED TRANSPOSASE"/>
    <property type="match status" value="1"/>
</dbReference>
<dbReference type="GO" id="GO:0004803">
    <property type="term" value="F:transposase activity"/>
    <property type="evidence" value="ECO:0007669"/>
    <property type="project" value="InterPro"/>
</dbReference>
<feature type="domain" description="Transposase IS4-like" evidence="1">
    <location>
        <begin position="2"/>
        <end position="106"/>
    </location>
</feature>
<evidence type="ECO:0000313" key="2">
    <source>
        <dbReference type="EMBL" id="KAA2256005.1"/>
    </source>
</evidence>
<comment type="caution">
    <text evidence="2">The sequence shown here is derived from an EMBL/GenBank/DDBJ whole genome shotgun (WGS) entry which is preliminary data.</text>
</comment>
<keyword evidence="3" id="KW-1185">Reference proteome</keyword>
<dbReference type="InterPro" id="IPR002559">
    <property type="entry name" value="Transposase_11"/>
</dbReference>
<reference evidence="2 3" key="2">
    <citation type="submission" date="2019-09" db="EMBL/GenBank/DDBJ databases">
        <authorList>
            <person name="Jin C."/>
        </authorList>
    </citation>
    <scope>NUCLEOTIDE SEQUENCE [LARGE SCALE GENOMIC DNA]</scope>
    <source>
        <strain evidence="2 3">AN110305</strain>
    </source>
</reference>
<dbReference type="Pfam" id="PF01609">
    <property type="entry name" value="DDE_Tnp_1"/>
    <property type="match status" value="1"/>
</dbReference>
<dbReference type="InterPro" id="IPR047647">
    <property type="entry name" value="ISAs1_transpos"/>
</dbReference>
<reference evidence="2 3" key="1">
    <citation type="submission" date="2019-09" db="EMBL/GenBank/DDBJ databases">
        <title>Goodfellowia gen. nov., a new genus of the Pseudonocardineae related to Actinoalloteichus, containing Goodfellowia coeruleoviolacea gen. nov., comb. nov. gen. nov., comb. nov.</title>
        <authorList>
            <person name="Labeda D."/>
        </authorList>
    </citation>
    <scope>NUCLEOTIDE SEQUENCE [LARGE SCALE GENOMIC DNA]</scope>
    <source>
        <strain evidence="2 3">AN110305</strain>
    </source>
</reference>
<dbReference type="GO" id="GO:0006313">
    <property type="term" value="P:DNA transposition"/>
    <property type="evidence" value="ECO:0007669"/>
    <property type="project" value="InterPro"/>
</dbReference>
<gene>
    <name evidence="2" type="ORF">F0L68_27920</name>
</gene>
<dbReference type="OrthoDB" id="3867913at2"/>
<dbReference type="EMBL" id="VUOB01000054">
    <property type="protein sequence ID" value="KAA2256005.1"/>
    <property type="molecule type" value="Genomic_DNA"/>
</dbReference>
<name>A0A5B2WWX7_9PSEU</name>
<protein>
    <submittedName>
        <fullName evidence="2">ISAs1 family transposase</fullName>
    </submittedName>
</protein>
<evidence type="ECO:0000259" key="1">
    <source>
        <dbReference type="Pfam" id="PF01609"/>
    </source>
</evidence>
<dbReference type="Proteomes" id="UP000323454">
    <property type="component" value="Unassembled WGS sequence"/>
</dbReference>
<organism evidence="2 3">
    <name type="scientific">Solihabitans fulvus</name>
    <dbReference type="NCBI Taxonomy" id="1892852"/>
    <lineage>
        <taxon>Bacteria</taxon>
        <taxon>Bacillati</taxon>
        <taxon>Actinomycetota</taxon>
        <taxon>Actinomycetes</taxon>
        <taxon>Pseudonocardiales</taxon>
        <taxon>Pseudonocardiaceae</taxon>
        <taxon>Solihabitans</taxon>
    </lineage>
</organism>
<sequence length="121" mass="13334">MIDHDARVVLGQVAVDGKTSEMHRFAPLLDGLELREVVVTADALHTQRAHVDYLAARGAHWVLTVKGNQPNLRLQLSGMPWRAVEVGHRSAERGHGRREIRTLKVITIAAGILFPHAAQAI</sequence>
<dbReference type="PANTHER" id="PTHR30298:SF0">
    <property type="entry name" value="PROTEIN YBFL-RELATED"/>
    <property type="match status" value="1"/>
</dbReference>
<dbReference type="InterPro" id="IPR051698">
    <property type="entry name" value="Transposase_11-like"/>
</dbReference>
<evidence type="ECO:0000313" key="3">
    <source>
        <dbReference type="Proteomes" id="UP000323454"/>
    </source>
</evidence>
<proteinExistence type="predicted"/>
<accession>A0A5B2WWX7</accession>